<dbReference type="GO" id="GO:0003700">
    <property type="term" value="F:DNA-binding transcription factor activity"/>
    <property type="evidence" value="ECO:0007669"/>
    <property type="project" value="InterPro"/>
</dbReference>
<keyword evidence="6" id="KW-1185">Reference proteome</keyword>
<evidence type="ECO:0000259" key="4">
    <source>
        <dbReference type="PROSITE" id="PS01124"/>
    </source>
</evidence>
<evidence type="ECO:0000256" key="1">
    <source>
        <dbReference type="ARBA" id="ARBA00023015"/>
    </source>
</evidence>
<organism evidence="5 6">
    <name type="scientific">Phocaeicola coprophilus DSM 18228 = JCM 13818</name>
    <dbReference type="NCBI Taxonomy" id="547042"/>
    <lineage>
        <taxon>Bacteria</taxon>
        <taxon>Pseudomonadati</taxon>
        <taxon>Bacteroidota</taxon>
        <taxon>Bacteroidia</taxon>
        <taxon>Bacteroidales</taxon>
        <taxon>Bacteroidaceae</taxon>
        <taxon>Phocaeicola</taxon>
    </lineage>
</organism>
<dbReference type="SUPFAM" id="SSF46689">
    <property type="entry name" value="Homeodomain-like"/>
    <property type="match status" value="1"/>
</dbReference>
<dbReference type="RefSeq" id="WP_008140112.1">
    <property type="nucleotide sequence ID" value="NZ_EQ973631.1"/>
</dbReference>
<sequence length="375" mass="43392">MERIFFTMETFSGVSSLILALFLHFSEVPKGEMCRRNKHSRIYVEAAYILVGLASLGIAFSTESYHETLKAFFIQSLAPIQTLLFLWSITYPIYIGHKLEGFMWRQLIYTFLLAAANLIYYFGLDGQTGTLLYYVLMACYALLLILYIRVYLRISRRWTQVHPERAPYLQKRIHPLCIGLCIMFGLSVVVNIYPYFISQLIFTGIYTIFYIVFALQFHNYGIYIANYPLIEENETPDQTPASPTITLTIDNTTVMKKTNELNYEKIEEKIKEWTSGKGYLHSGLTIQEMSKEIGINRTYLSNFINDTYQTNFNGWVNGLRIEEAKERMINNPDISLAEVAEQVGFADLAHFSKQFKAKEGQSPSTWRKEIRKAVV</sequence>
<dbReference type="HOGENOM" id="CLU_743261_0_0_10"/>
<dbReference type="PROSITE" id="PS01124">
    <property type="entry name" value="HTH_ARAC_FAMILY_2"/>
    <property type="match status" value="1"/>
</dbReference>
<dbReference type="Proteomes" id="UP000014073">
    <property type="component" value="Unassembled WGS sequence"/>
</dbReference>
<evidence type="ECO:0000313" key="6">
    <source>
        <dbReference type="Proteomes" id="UP000014073"/>
    </source>
</evidence>
<protein>
    <submittedName>
        <fullName evidence="5">Transcriptional regulator, AraC family</fullName>
    </submittedName>
</protein>
<dbReference type="Pfam" id="PF12833">
    <property type="entry name" value="HTH_18"/>
    <property type="match status" value="1"/>
</dbReference>
<dbReference type="EMBL" id="ACBW01000022">
    <property type="protein sequence ID" value="EEF74794.1"/>
    <property type="molecule type" value="Genomic_DNA"/>
</dbReference>
<dbReference type="Gene3D" id="1.10.10.60">
    <property type="entry name" value="Homeodomain-like"/>
    <property type="match status" value="1"/>
</dbReference>
<dbReference type="GO" id="GO:0043565">
    <property type="term" value="F:sequence-specific DNA binding"/>
    <property type="evidence" value="ECO:0007669"/>
    <property type="project" value="InterPro"/>
</dbReference>
<keyword evidence="2" id="KW-0238">DNA-binding</keyword>
<evidence type="ECO:0000256" key="2">
    <source>
        <dbReference type="ARBA" id="ARBA00023125"/>
    </source>
</evidence>
<dbReference type="PRINTS" id="PR00032">
    <property type="entry name" value="HTHARAC"/>
</dbReference>
<dbReference type="eggNOG" id="COG2207">
    <property type="taxonomic scope" value="Bacteria"/>
</dbReference>
<dbReference type="PANTHER" id="PTHR43280:SF2">
    <property type="entry name" value="HTH-TYPE TRANSCRIPTIONAL REGULATOR EXSA"/>
    <property type="match status" value="1"/>
</dbReference>
<dbReference type="InterPro" id="IPR018062">
    <property type="entry name" value="HTH_AraC-typ_CS"/>
</dbReference>
<feature type="domain" description="HTH araC/xylS-type" evidence="4">
    <location>
        <begin position="264"/>
        <end position="369"/>
    </location>
</feature>
<comment type="caution">
    <text evidence="5">The sequence shown here is derived from an EMBL/GenBank/DDBJ whole genome shotgun (WGS) entry which is preliminary data.</text>
</comment>
<reference evidence="5 6" key="1">
    <citation type="submission" date="2008-12" db="EMBL/GenBank/DDBJ databases">
        <authorList>
            <person name="Fulton L."/>
            <person name="Clifton S."/>
            <person name="Fulton B."/>
            <person name="Xu J."/>
            <person name="Minx P."/>
            <person name="Pepin K.H."/>
            <person name="Johnson M."/>
            <person name="Bhonagiri V."/>
            <person name="Nash W.E."/>
            <person name="Mardis E.R."/>
            <person name="Wilson R.K."/>
        </authorList>
    </citation>
    <scope>NUCLEOTIDE SEQUENCE [LARGE SCALE GENOMIC DNA]</scope>
    <source>
        <strain evidence="5 6">DSM 18228</strain>
    </source>
</reference>
<dbReference type="PROSITE" id="PS00041">
    <property type="entry name" value="HTH_ARAC_FAMILY_1"/>
    <property type="match status" value="1"/>
</dbReference>
<dbReference type="AlphaFoldDB" id="S0F4A6"/>
<dbReference type="InterPro" id="IPR009057">
    <property type="entry name" value="Homeodomain-like_sf"/>
</dbReference>
<dbReference type="SMART" id="SM00342">
    <property type="entry name" value="HTH_ARAC"/>
    <property type="match status" value="1"/>
</dbReference>
<dbReference type="InterPro" id="IPR020449">
    <property type="entry name" value="Tscrpt_reg_AraC-type_HTH"/>
</dbReference>
<name>S0F4A6_9BACT</name>
<accession>S0F4A6</accession>
<dbReference type="STRING" id="547042.BACCOPRO_00263"/>
<keyword evidence="3" id="KW-0804">Transcription</keyword>
<dbReference type="GeneID" id="78406837"/>
<evidence type="ECO:0000256" key="3">
    <source>
        <dbReference type="ARBA" id="ARBA00023163"/>
    </source>
</evidence>
<dbReference type="PANTHER" id="PTHR43280">
    <property type="entry name" value="ARAC-FAMILY TRANSCRIPTIONAL REGULATOR"/>
    <property type="match status" value="1"/>
</dbReference>
<evidence type="ECO:0000313" key="5">
    <source>
        <dbReference type="EMBL" id="EEF74794.1"/>
    </source>
</evidence>
<keyword evidence="1" id="KW-0805">Transcription regulation</keyword>
<proteinExistence type="predicted"/>
<gene>
    <name evidence="5" type="ORF">BACCOPRO_00263</name>
</gene>
<dbReference type="InterPro" id="IPR018060">
    <property type="entry name" value="HTH_AraC"/>
</dbReference>